<accession>A0ABQ5MEP4</accession>
<dbReference type="RefSeq" id="WP_281763530.1">
    <property type="nucleotide sequence ID" value="NZ_BRVO01000001.1"/>
</dbReference>
<evidence type="ECO:0000256" key="1">
    <source>
        <dbReference type="SAM" id="Phobius"/>
    </source>
</evidence>
<evidence type="ECO:0000313" key="2">
    <source>
        <dbReference type="EMBL" id="GLB47866.1"/>
    </source>
</evidence>
<keyword evidence="1" id="KW-0812">Transmembrane</keyword>
<gene>
    <name evidence="2" type="ORF">Y10_02340</name>
</gene>
<name>A0ABQ5MEP4_9FLAO</name>
<organism evidence="2 3">
    <name type="scientific">Neptunitalea lumnitzerae</name>
    <dbReference type="NCBI Taxonomy" id="2965509"/>
    <lineage>
        <taxon>Bacteria</taxon>
        <taxon>Pseudomonadati</taxon>
        <taxon>Bacteroidota</taxon>
        <taxon>Flavobacteriia</taxon>
        <taxon>Flavobacteriales</taxon>
        <taxon>Flavobacteriaceae</taxon>
        <taxon>Neptunitalea</taxon>
    </lineage>
</organism>
<proteinExistence type="predicted"/>
<dbReference type="Proteomes" id="UP001143543">
    <property type="component" value="Unassembled WGS sequence"/>
</dbReference>
<feature type="transmembrane region" description="Helical" evidence="1">
    <location>
        <begin position="68"/>
        <end position="89"/>
    </location>
</feature>
<keyword evidence="1" id="KW-1133">Transmembrane helix</keyword>
<keyword evidence="3" id="KW-1185">Reference proteome</keyword>
<comment type="caution">
    <text evidence="2">The sequence shown here is derived from an EMBL/GenBank/DDBJ whole genome shotgun (WGS) entry which is preliminary data.</text>
</comment>
<sequence>MLEKHQHCNYCTHQEKNVFKGTLCGLTHEKPNFNKTCPKIQWSTLLSKKIAAVHTLNASLEKDQLYTYVKTILLIVLAMSMGLALSAYVQTEEFIRLTSEGFAVKSYKIYAIPVSLVAAMIILVLYAVKSFVNYLKAKKEANQKKQQLDTLLQLYGISFRKAVELSEEKNGIEQLNSLTKINGIS</sequence>
<keyword evidence="1" id="KW-0472">Membrane</keyword>
<reference evidence="2" key="1">
    <citation type="submission" date="2022-07" db="EMBL/GenBank/DDBJ databases">
        <title>Taxonomy of Novel Oxalotrophic and Methylotrophic Bacteria.</title>
        <authorList>
            <person name="Sahin N."/>
            <person name="Tani A."/>
        </authorList>
    </citation>
    <scope>NUCLEOTIDE SEQUENCE</scope>
    <source>
        <strain evidence="2">Y10</strain>
    </source>
</reference>
<protein>
    <submittedName>
        <fullName evidence="2">Uncharacterized protein</fullName>
    </submittedName>
</protein>
<evidence type="ECO:0000313" key="3">
    <source>
        <dbReference type="Proteomes" id="UP001143543"/>
    </source>
</evidence>
<dbReference type="EMBL" id="BRVO01000001">
    <property type="protein sequence ID" value="GLB47866.1"/>
    <property type="molecule type" value="Genomic_DNA"/>
</dbReference>
<feature type="transmembrane region" description="Helical" evidence="1">
    <location>
        <begin position="109"/>
        <end position="128"/>
    </location>
</feature>